<dbReference type="InterPro" id="IPR050706">
    <property type="entry name" value="Cyclic-di-GMP_PDE-like"/>
</dbReference>
<dbReference type="Gene3D" id="3.20.20.450">
    <property type="entry name" value="EAL domain"/>
    <property type="match status" value="1"/>
</dbReference>
<dbReference type="InterPro" id="IPR001633">
    <property type="entry name" value="EAL_dom"/>
</dbReference>
<dbReference type="CDD" id="cd01948">
    <property type="entry name" value="EAL"/>
    <property type="match status" value="1"/>
</dbReference>
<dbReference type="GO" id="GO:0071111">
    <property type="term" value="F:cyclic-guanylate-specific phosphodiesterase activity"/>
    <property type="evidence" value="ECO:0007669"/>
    <property type="project" value="InterPro"/>
</dbReference>
<dbReference type="PANTHER" id="PTHR33121:SF79">
    <property type="entry name" value="CYCLIC DI-GMP PHOSPHODIESTERASE PDED-RELATED"/>
    <property type="match status" value="1"/>
</dbReference>
<name>A0A3S2VRQ1_9SPHN</name>
<proteinExistence type="predicted"/>
<organism evidence="3 4">
    <name type="scientific">Novosphingobium umbonatum</name>
    <dbReference type="NCBI Taxonomy" id="1908524"/>
    <lineage>
        <taxon>Bacteria</taxon>
        <taxon>Pseudomonadati</taxon>
        <taxon>Pseudomonadota</taxon>
        <taxon>Alphaproteobacteria</taxon>
        <taxon>Sphingomonadales</taxon>
        <taxon>Sphingomonadaceae</taxon>
        <taxon>Novosphingobium</taxon>
    </lineage>
</organism>
<dbReference type="SUPFAM" id="SSF141868">
    <property type="entry name" value="EAL domain-like"/>
    <property type="match status" value="1"/>
</dbReference>
<dbReference type="PROSITE" id="PS50883">
    <property type="entry name" value="EAL"/>
    <property type="match status" value="1"/>
</dbReference>
<feature type="domain" description="EAL" evidence="1">
    <location>
        <begin position="196"/>
        <end position="448"/>
    </location>
</feature>
<evidence type="ECO:0000313" key="3">
    <source>
        <dbReference type="EMBL" id="RVU03954.1"/>
    </source>
</evidence>
<dbReference type="InterPro" id="IPR029787">
    <property type="entry name" value="Nucleotide_cyclase"/>
</dbReference>
<keyword evidence="4" id="KW-1185">Reference proteome</keyword>
<dbReference type="SMART" id="SM00052">
    <property type="entry name" value="EAL"/>
    <property type="match status" value="1"/>
</dbReference>
<dbReference type="PROSITE" id="PS50887">
    <property type="entry name" value="GGDEF"/>
    <property type="match status" value="1"/>
</dbReference>
<protein>
    <submittedName>
        <fullName evidence="3">GGDEF domain-containing protein</fullName>
    </submittedName>
</protein>
<sequence>MTLRLAPQIQPATAEQQDSLTGLRHFVAGRDLLEEWLAMGQASVALGQGPAPLHAMLIGISRFETVNLAYGEAMGDAALAEVARRIREVAGSLLDGPWFAARAPGGSFLLVAHQACRREQWQAVAETLADIISEPIMRKEGNLRLSPRLALLRLQAVESAEGALDRLAQALAAAQREGTRRVLWVDGETQHAGRTAAQLEADLLKAIDRGEIEVHFQPQYGLEPDGAEHLSGAEALARWNHPLLGQVGAGPLFAIAERADFVAQLSRHIADVALRAAAQWPQPLRLSLNVTAADLALGRYTGDLRQALEQSGFPAERLTLEVTEQVLLADLALAERSLAELAEMGVRLALDDFGAGFCNFHYLKILHLHYLKLDRSMVVGINEDKRDLAILRAILAMAKALDLGVIAEGVEHEDQRLAVAREGCGWYQGFVRAQPMDGAAFLALARAD</sequence>
<dbReference type="Pfam" id="PF00990">
    <property type="entry name" value="GGDEF"/>
    <property type="match status" value="1"/>
</dbReference>
<reference evidence="3 4" key="1">
    <citation type="submission" date="2019-01" db="EMBL/GenBank/DDBJ databases">
        <authorList>
            <person name="Chen W.-M."/>
        </authorList>
    </citation>
    <scope>NUCLEOTIDE SEQUENCE [LARGE SCALE GENOMIC DNA]</scope>
    <source>
        <strain evidence="3 4">FSY-9</strain>
    </source>
</reference>
<dbReference type="Gene3D" id="3.30.70.270">
    <property type="match status" value="1"/>
</dbReference>
<comment type="caution">
    <text evidence="3">The sequence shown here is derived from an EMBL/GenBank/DDBJ whole genome shotgun (WGS) entry which is preliminary data.</text>
</comment>
<dbReference type="Pfam" id="PF00563">
    <property type="entry name" value="EAL"/>
    <property type="match status" value="1"/>
</dbReference>
<dbReference type="EMBL" id="SACO01000011">
    <property type="protein sequence ID" value="RVU03954.1"/>
    <property type="molecule type" value="Genomic_DNA"/>
</dbReference>
<dbReference type="OrthoDB" id="9814202at2"/>
<dbReference type="SMART" id="SM00267">
    <property type="entry name" value="GGDEF"/>
    <property type="match status" value="1"/>
</dbReference>
<evidence type="ECO:0000313" key="4">
    <source>
        <dbReference type="Proteomes" id="UP000282837"/>
    </source>
</evidence>
<gene>
    <name evidence="3" type="ORF">EOE18_13965</name>
</gene>
<feature type="domain" description="GGDEF" evidence="2">
    <location>
        <begin position="51"/>
        <end position="187"/>
    </location>
</feature>
<evidence type="ECO:0000259" key="1">
    <source>
        <dbReference type="PROSITE" id="PS50883"/>
    </source>
</evidence>
<dbReference type="InterPro" id="IPR043128">
    <property type="entry name" value="Rev_trsase/Diguanyl_cyclase"/>
</dbReference>
<dbReference type="PANTHER" id="PTHR33121">
    <property type="entry name" value="CYCLIC DI-GMP PHOSPHODIESTERASE PDEF"/>
    <property type="match status" value="1"/>
</dbReference>
<dbReference type="Proteomes" id="UP000282837">
    <property type="component" value="Unassembled WGS sequence"/>
</dbReference>
<evidence type="ECO:0000259" key="2">
    <source>
        <dbReference type="PROSITE" id="PS50887"/>
    </source>
</evidence>
<dbReference type="SUPFAM" id="SSF55073">
    <property type="entry name" value="Nucleotide cyclase"/>
    <property type="match status" value="1"/>
</dbReference>
<dbReference type="InterPro" id="IPR035919">
    <property type="entry name" value="EAL_sf"/>
</dbReference>
<dbReference type="RefSeq" id="WP_127710555.1">
    <property type="nucleotide sequence ID" value="NZ_SACO01000011.1"/>
</dbReference>
<dbReference type="AlphaFoldDB" id="A0A3S2VRQ1"/>
<dbReference type="InterPro" id="IPR000160">
    <property type="entry name" value="GGDEF_dom"/>
</dbReference>
<accession>A0A3S2VRQ1</accession>